<evidence type="ECO:0000256" key="3">
    <source>
        <dbReference type="ARBA" id="ARBA00007630"/>
    </source>
</evidence>
<comment type="subunit">
    <text evidence="4 15 17">Homodimer.</text>
</comment>
<dbReference type="GO" id="GO:0005829">
    <property type="term" value="C:cytosol"/>
    <property type="evidence" value="ECO:0007669"/>
    <property type="project" value="TreeGrafter"/>
</dbReference>
<dbReference type="NCBIfam" id="NF000648">
    <property type="entry name" value="PRK00026.1"/>
    <property type="match status" value="1"/>
</dbReference>
<evidence type="ECO:0000259" key="18">
    <source>
        <dbReference type="Pfam" id="PF01746"/>
    </source>
</evidence>
<evidence type="ECO:0000256" key="17">
    <source>
        <dbReference type="RuleBase" id="RU003464"/>
    </source>
</evidence>
<dbReference type="Pfam" id="PF01746">
    <property type="entry name" value="tRNA_m1G_MT"/>
    <property type="match status" value="1"/>
</dbReference>
<evidence type="ECO:0000313" key="20">
    <source>
        <dbReference type="Proteomes" id="UP000287171"/>
    </source>
</evidence>
<feature type="binding site" evidence="15 16">
    <location>
        <position position="109"/>
    </location>
    <ligand>
        <name>S-adenosyl-L-methionine</name>
        <dbReference type="ChEBI" id="CHEBI:59789"/>
    </ligand>
</feature>
<dbReference type="NCBIfam" id="TIGR00088">
    <property type="entry name" value="trmD"/>
    <property type="match status" value="1"/>
</dbReference>
<reference evidence="20" key="1">
    <citation type="submission" date="2018-12" db="EMBL/GenBank/DDBJ databases">
        <title>Tengunoibacter tsumagoiensis gen. nov., sp. nov., Dictyobacter kobayashii sp. nov., D. alpinus sp. nov., and D. joshuensis sp. nov. and description of Dictyobacteraceae fam. nov. within the order Ktedonobacterales isolated from Tengu-no-mugimeshi.</title>
        <authorList>
            <person name="Wang C.M."/>
            <person name="Zheng Y."/>
            <person name="Sakai Y."/>
            <person name="Toyoda A."/>
            <person name="Minakuchi Y."/>
            <person name="Abe K."/>
            <person name="Yokota A."/>
            <person name="Yabe S."/>
        </authorList>
    </citation>
    <scope>NUCLEOTIDE SEQUENCE [LARGE SCALE GENOMIC DNA]</scope>
    <source>
        <strain evidence="20">Uno16</strain>
    </source>
</reference>
<gene>
    <name evidence="15 19" type="primary">trmD</name>
    <name evidence="19" type="ORF">KDA_17160</name>
</gene>
<dbReference type="InterPro" id="IPR029028">
    <property type="entry name" value="Alpha/beta_knot_MTases"/>
</dbReference>
<evidence type="ECO:0000256" key="2">
    <source>
        <dbReference type="ARBA" id="ARBA00004496"/>
    </source>
</evidence>
<dbReference type="Proteomes" id="UP000287171">
    <property type="component" value="Unassembled WGS sequence"/>
</dbReference>
<dbReference type="PANTHER" id="PTHR46417">
    <property type="entry name" value="TRNA (GUANINE-N(1)-)-METHYLTRANSFERASE"/>
    <property type="match status" value="1"/>
</dbReference>
<dbReference type="FunFam" id="1.10.1270.20:FF:000001">
    <property type="entry name" value="tRNA (guanine-N(1)-)-methyltransferase"/>
    <property type="match status" value="1"/>
</dbReference>
<dbReference type="PIRSF" id="PIRSF000386">
    <property type="entry name" value="tRNA_mtase"/>
    <property type="match status" value="1"/>
</dbReference>
<dbReference type="HAMAP" id="MF_00605">
    <property type="entry name" value="TrmD"/>
    <property type="match status" value="1"/>
</dbReference>
<keyword evidence="10 15" id="KW-0949">S-adenosyl-L-methionine</keyword>
<sequence length="253" mass="28691">MHFDIFTLFPGMFQGPFTESILKRAQERNLLSIDLHNIRDVTTDRHHVVDDYPYGGGAGMVMKPDPIFHAIEAVHQGGPIIYLTPQGRLFNQSIAHELALEPRITLLCGHYEGIDERIIEHLVTDEISIGDYVLTGGELAAMILVDAVSRLTPGVLTEGSASDESHSNNLLEYPQYTRPPVFRGWGIPETLLSGHHANIERWRRKEAIRRTRARRPDLFAKLDLSSKQDKKIMKELDEEARQALRPQPETPEE</sequence>
<dbReference type="InterPro" id="IPR023148">
    <property type="entry name" value="tRNA_m1G_MeTrfase_C_sf"/>
</dbReference>
<dbReference type="EMBL" id="BIFT01000001">
    <property type="protein sequence ID" value="GCE26232.1"/>
    <property type="molecule type" value="Genomic_DNA"/>
</dbReference>
<keyword evidence="9 15" id="KW-0808">Transferase</keyword>
<evidence type="ECO:0000256" key="8">
    <source>
        <dbReference type="ARBA" id="ARBA00022603"/>
    </source>
</evidence>
<evidence type="ECO:0000256" key="6">
    <source>
        <dbReference type="ARBA" id="ARBA00014679"/>
    </source>
</evidence>
<dbReference type="FunFam" id="3.40.1280.10:FF:000001">
    <property type="entry name" value="tRNA (guanine-N(1)-)-methyltransferase"/>
    <property type="match status" value="1"/>
</dbReference>
<organism evidence="19 20">
    <name type="scientific">Dictyobacter alpinus</name>
    <dbReference type="NCBI Taxonomy" id="2014873"/>
    <lineage>
        <taxon>Bacteria</taxon>
        <taxon>Bacillati</taxon>
        <taxon>Chloroflexota</taxon>
        <taxon>Ktedonobacteria</taxon>
        <taxon>Ktedonobacterales</taxon>
        <taxon>Dictyobacteraceae</taxon>
        <taxon>Dictyobacter</taxon>
    </lineage>
</organism>
<protein>
    <recommendedName>
        <fullName evidence="6 15">tRNA (guanine-N(1)-)-methyltransferase</fullName>
        <ecNumber evidence="5 15">2.1.1.228</ecNumber>
    </recommendedName>
    <alternativeName>
        <fullName evidence="12 15">M1G-methyltransferase</fullName>
    </alternativeName>
    <alternativeName>
        <fullName evidence="13 15">tRNA [GM37] methyltransferase</fullName>
    </alternativeName>
</protein>
<dbReference type="InterPro" id="IPR016009">
    <property type="entry name" value="tRNA_MeTrfase_TRMD/TRM10"/>
</dbReference>
<dbReference type="Gene3D" id="1.10.1270.20">
    <property type="entry name" value="tRNA(m1g37)methyltransferase, domain 2"/>
    <property type="match status" value="1"/>
</dbReference>
<evidence type="ECO:0000256" key="14">
    <source>
        <dbReference type="ARBA" id="ARBA00047783"/>
    </source>
</evidence>
<evidence type="ECO:0000256" key="1">
    <source>
        <dbReference type="ARBA" id="ARBA00002634"/>
    </source>
</evidence>
<comment type="function">
    <text evidence="1 15 17">Specifically methylates guanosine-37 in various tRNAs.</text>
</comment>
<keyword evidence="11 15" id="KW-0819">tRNA processing</keyword>
<evidence type="ECO:0000256" key="7">
    <source>
        <dbReference type="ARBA" id="ARBA00022490"/>
    </source>
</evidence>
<feature type="binding site" evidence="15 16">
    <location>
        <begin position="129"/>
        <end position="134"/>
    </location>
    <ligand>
        <name>S-adenosyl-L-methionine</name>
        <dbReference type="ChEBI" id="CHEBI:59789"/>
    </ligand>
</feature>
<keyword evidence="7 15" id="KW-0963">Cytoplasm</keyword>
<comment type="similarity">
    <text evidence="3 15 17">Belongs to the RNA methyltransferase TrmD family.</text>
</comment>
<dbReference type="CDD" id="cd18080">
    <property type="entry name" value="TrmD-like"/>
    <property type="match status" value="1"/>
</dbReference>
<feature type="domain" description="tRNA methyltransferase TRMD/TRM10-type" evidence="18">
    <location>
        <begin position="1"/>
        <end position="220"/>
    </location>
</feature>
<name>A0A402B4G3_9CHLR</name>
<dbReference type="InterPro" id="IPR029026">
    <property type="entry name" value="tRNA_m1G_MTases_N"/>
</dbReference>
<dbReference type="InterPro" id="IPR002649">
    <property type="entry name" value="tRNA_m1G_MeTrfase_TrmD"/>
</dbReference>
<evidence type="ECO:0000256" key="5">
    <source>
        <dbReference type="ARBA" id="ARBA00012807"/>
    </source>
</evidence>
<evidence type="ECO:0000256" key="9">
    <source>
        <dbReference type="ARBA" id="ARBA00022679"/>
    </source>
</evidence>
<dbReference type="AlphaFoldDB" id="A0A402B4G3"/>
<evidence type="ECO:0000313" key="19">
    <source>
        <dbReference type="EMBL" id="GCE26232.1"/>
    </source>
</evidence>
<evidence type="ECO:0000256" key="15">
    <source>
        <dbReference type="HAMAP-Rule" id="MF_00605"/>
    </source>
</evidence>
<accession>A0A402B4G3</accession>
<dbReference type="EC" id="2.1.1.228" evidence="5 15"/>
<comment type="subcellular location">
    <subcellularLocation>
        <location evidence="2 15 17">Cytoplasm</location>
    </subcellularLocation>
</comment>
<evidence type="ECO:0000256" key="10">
    <source>
        <dbReference type="ARBA" id="ARBA00022691"/>
    </source>
</evidence>
<comment type="caution">
    <text evidence="19">The sequence shown here is derived from an EMBL/GenBank/DDBJ whole genome shotgun (WGS) entry which is preliminary data.</text>
</comment>
<dbReference type="RefSeq" id="WP_126626717.1">
    <property type="nucleotide sequence ID" value="NZ_BIFT01000001.1"/>
</dbReference>
<evidence type="ECO:0000256" key="4">
    <source>
        <dbReference type="ARBA" id="ARBA00011738"/>
    </source>
</evidence>
<evidence type="ECO:0000256" key="13">
    <source>
        <dbReference type="ARBA" id="ARBA00033392"/>
    </source>
</evidence>
<evidence type="ECO:0000256" key="16">
    <source>
        <dbReference type="PIRSR" id="PIRSR000386-1"/>
    </source>
</evidence>
<dbReference type="PANTHER" id="PTHR46417:SF1">
    <property type="entry name" value="TRNA (GUANINE-N(1)-)-METHYLTRANSFERASE"/>
    <property type="match status" value="1"/>
</dbReference>
<dbReference type="GO" id="GO:0052906">
    <property type="term" value="F:tRNA (guanine(37)-N1)-methyltransferase activity"/>
    <property type="evidence" value="ECO:0007669"/>
    <property type="project" value="UniProtKB-UniRule"/>
</dbReference>
<evidence type="ECO:0000256" key="11">
    <source>
        <dbReference type="ARBA" id="ARBA00022694"/>
    </source>
</evidence>
<keyword evidence="8 15" id="KW-0489">Methyltransferase</keyword>
<evidence type="ECO:0000256" key="12">
    <source>
        <dbReference type="ARBA" id="ARBA00029736"/>
    </source>
</evidence>
<dbReference type="SUPFAM" id="SSF75217">
    <property type="entry name" value="alpha/beta knot"/>
    <property type="match status" value="1"/>
</dbReference>
<dbReference type="OrthoDB" id="9807416at2"/>
<dbReference type="GO" id="GO:0002939">
    <property type="term" value="P:tRNA N1-guanine methylation"/>
    <property type="evidence" value="ECO:0007669"/>
    <property type="project" value="TreeGrafter"/>
</dbReference>
<proteinExistence type="inferred from homology"/>
<keyword evidence="20" id="KW-1185">Reference proteome</keyword>
<dbReference type="Gene3D" id="3.40.1280.10">
    <property type="match status" value="1"/>
</dbReference>
<comment type="catalytic activity">
    <reaction evidence="14 15 17">
        <text>guanosine(37) in tRNA + S-adenosyl-L-methionine = N(1)-methylguanosine(37) in tRNA + S-adenosyl-L-homocysteine + H(+)</text>
        <dbReference type="Rhea" id="RHEA:36899"/>
        <dbReference type="Rhea" id="RHEA-COMP:10145"/>
        <dbReference type="Rhea" id="RHEA-COMP:10147"/>
        <dbReference type="ChEBI" id="CHEBI:15378"/>
        <dbReference type="ChEBI" id="CHEBI:57856"/>
        <dbReference type="ChEBI" id="CHEBI:59789"/>
        <dbReference type="ChEBI" id="CHEBI:73542"/>
        <dbReference type="ChEBI" id="CHEBI:74269"/>
        <dbReference type="EC" id="2.1.1.228"/>
    </reaction>
</comment>